<dbReference type="Proteomes" id="UP000664317">
    <property type="component" value="Unassembled WGS sequence"/>
</dbReference>
<protein>
    <submittedName>
        <fullName evidence="2">Uncharacterized protein</fullName>
    </submittedName>
</protein>
<reference evidence="2 3" key="1">
    <citation type="submission" date="2021-03" db="EMBL/GenBank/DDBJ databases">
        <title>novel species isolated from a fishpond in China.</title>
        <authorList>
            <person name="Lu H."/>
            <person name="Cai Z."/>
        </authorList>
    </citation>
    <scope>NUCLEOTIDE SEQUENCE [LARGE SCALE GENOMIC DNA]</scope>
    <source>
        <strain evidence="2 3">H41</strain>
    </source>
</reference>
<evidence type="ECO:0000256" key="1">
    <source>
        <dbReference type="SAM" id="MobiDB-lite"/>
    </source>
</evidence>
<feature type="region of interest" description="Disordered" evidence="1">
    <location>
        <begin position="40"/>
        <end position="59"/>
    </location>
</feature>
<name>A0ABS3CBY4_9BACT</name>
<evidence type="ECO:0000313" key="2">
    <source>
        <dbReference type="EMBL" id="MBN7813685.1"/>
    </source>
</evidence>
<dbReference type="EMBL" id="JAFKCT010000018">
    <property type="protein sequence ID" value="MBN7813685.1"/>
    <property type="molecule type" value="Genomic_DNA"/>
</dbReference>
<evidence type="ECO:0000313" key="3">
    <source>
        <dbReference type="Proteomes" id="UP000664317"/>
    </source>
</evidence>
<accession>A0ABS3CBY4</accession>
<keyword evidence="3" id="KW-1185">Reference proteome</keyword>
<gene>
    <name evidence="2" type="ORF">J0A68_22200</name>
</gene>
<sequence length="59" mass="6440">MKEVSRPKSFSQVNVKNMPTEKVNSVSNPILKRIAQSVNANVQGVEHQNHNSGGGHSRS</sequence>
<dbReference type="RefSeq" id="WP_206580458.1">
    <property type="nucleotide sequence ID" value="NZ_JAFKCT010000018.1"/>
</dbReference>
<proteinExistence type="predicted"/>
<organism evidence="2 3">
    <name type="scientific">Algoriphagus oliviformis</name>
    <dbReference type="NCBI Taxonomy" id="2811231"/>
    <lineage>
        <taxon>Bacteria</taxon>
        <taxon>Pseudomonadati</taxon>
        <taxon>Bacteroidota</taxon>
        <taxon>Cytophagia</taxon>
        <taxon>Cytophagales</taxon>
        <taxon>Cyclobacteriaceae</taxon>
        <taxon>Algoriphagus</taxon>
    </lineage>
</organism>
<comment type="caution">
    <text evidence="2">The sequence shown here is derived from an EMBL/GenBank/DDBJ whole genome shotgun (WGS) entry which is preliminary data.</text>
</comment>